<feature type="domain" description="N-acetyltransferase" evidence="1">
    <location>
        <begin position="19"/>
        <end position="196"/>
    </location>
</feature>
<organism evidence="2 3">
    <name type="scientific">Penicillium bovifimosum</name>
    <dbReference type="NCBI Taxonomy" id="126998"/>
    <lineage>
        <taxon>Eukaryota</taxon>
        <taxon>Fungi</taxon>
        <taxon>Dikarya</taxon>
        <taxon>Ascomycota</taxon>
        <taxon>Pezizomycotina</taxon>
        <taxon>Eurotiomycetes</taxon>
        <taxon>Eurotiomycetidae</taxon>
        <taxon>Eurotiales</taxon>
        <taxon>Aspergillaceae</taxon>
        <taxon>Penicillium</taxon>
    </lineage>
</organism>
<reference evidence="2" key="1">
    <citation type="submission" date="2022-11" db="EMBL/GenBank/DDBJ databases">
        <authorList>
            <person name="Petersen C."/>
        </authorList>
    </citation>
    <scope>NUCLEOTIDE SEQUENCE</scope>
    <source>
        <strain evidence="2">IBT 22155</strain>
    </source>
</reference>
<evidence type="ECO:0000313" key="3">
    <source>
        <dbReference type="Proteomes" id="UP001149079"/>
    </source>
</evidence>
<dbReference type="Gene3D" id="3.40.630.30">
    <property type="match status" value="1"/>
</dbReference>
<evidence type="ECO:0000259" key="1">
    <source>
        <dbReference type="PROSITE" id="PS51186"/>
    </source>
</evidence>
<dbReference type="PANTHER" id="PTHR43441">
    <property type="entry name" value="RIBOSOMAL-PROTEIN-SERINE ACETYLTRANSFERASE"/>
    <property type="match status" value="1"/>
</dbReference>
<dbReference type="InterPro" id="IPR016181">
    <property type="entry name" value="Acyl_CoA_acyltransferase"/>
</dbReference>
<dbReference type="PANTHER" id="PTHR43441:SF5">
    <property type="entry name" value="FAMILY ACETYLTRANSFERASE, PUTATIVE-RELATED"/>
    <property type="match status" value="1"/>
</dbReference>
<sequence length="241" mass="26755">MATSQVFPFSVGDASNDRVKLVPLNPDKHCDTFYRLSSPHPEIYSYMPLLPPASAAEFKSWFHNDSTTHILSFANPETFSFAIIDKTRPASPEDPEGELAGTMSFIRTSAMHLNTEIGFIVILPPYQRTHVATNAVGLSLQLALEAPEKGGLGLRSVHWSANTLNLASARLAERMGFERIGVIPWHMRLVKGKTNGKVGNGRVLPAGGDPEDLWRDTLQLCLGWDQWEDGVREKVTKLMER</sequence>
<reference evidence="2" key="2">
    <citation type="journal article" date="2023" name="IMA Fungus">
        <title>Comparative genomic study of the Penicillium genus elucidates a diverse pangenome and 15 lateral gene transfer events.</title>
        <authorList>
            <person name="Petersen C."/>
            <person name="Sorensen T."/>
            <person name="Nielsen M.R."/>
            <person name="Sondergaard T.E."/>
            <person name="Sorensen J.L."/>
            <person name="Fitzpatrick D.A."/>
            <person name="Frisvad J.C."/>
            <person name="Nielsen K.L."/>
        </authorList>
    </citation>
    <scope>NUCLEOTIDE SEQUENCE</scope>
    <source>
        <strain evidence="2">IBT 22155</strain>
    </source>
</reference>
<dbReference type="GO" id="GO:0008999">
    <property type="term" value="F:protein-N-terminal-alanine acetyltransferase activity"/>
    <property type="evidence" value="ECO:0007669"/>
    <property type="project" value="TreeGrafter"/>
</dbReference>
<dbReference type="InterPro" id="IPR000182">
    <property type="entry name" value="GNAT_dom"/>
</dbReference>
<gene>
    <name evidence="2" type="ORF">N7515_005375</name>
</gene>
<evidence type="ECO:0000313" key="2">
    <source>
        <dbReference type="EMBL" id="KAJ5129336.1"/>
    </source>
</evidence>
<dbReference type="GeneID" id="81405289"/>
<dbReference type="EMBL" id="JAPQKL010000005">
    <property type="protein sequence ID" value="KAJ5129336.1"/>
    <property type="molecule type" value="Genomic_DNA"/>
</dbReference>
<comment type="caution">
    <text evidence="2">The sequence shown here is derived from an EMBL/GenBank/DDBJ whole genome shotgun (WGS) entry which is preliminary data.</text>
</comment>
<protein>
    <recommendedName>
        <fullName evidence="1">N-acetyltransferase domain-containing protein</fullName>
    </recommendedName>
</protein>
<dbReference type="Pfam" id="PF13302">
    <property type="entry name" value="Acetyltransf_3"/>
    <property type="match status" value="1"/>
</dbReference>
<dbReference type="RefSeq" id="XP_056519715.1">
    <property type="nucleotide sequence ID" value="XM_056666119.1"/>
</dbReference>
<dbReference type="InterPro" id="IPR051908">
    <property type="entry name" value="Ribosomal_N-acetyltransferase"/>
</dbReference>
<name>A0A9W9KZS0_9EURO</name>
<dbReference type="Proteomes" id="UP001149079">
    <property type="component" value="Unassembled WGS sequence"/>
</dbReference>
<dbReference type="GO" id="GO:1990189">
    <property type="term" value="F:protein N-terminal-serine acetyltransferase activity"/>
    <property type="evidence" value="ECO:0007669"/>
    <property type="project" value="TreeGrafter"/>
</dbReference>
<keyword evidence="3" id="KW-1185">Reference proteome</keyword>
<dbReference type="OrthoDB" id="41238at2759"/>
<proteinExistence type="predicted"/>
<dbReference type="PROSITE" id="PS51186">
    <property type="entry name" value="GNAT"/>
    <property type="match status" value="1"/>
</dbReference>
<dbReference type="AlphaFoldDB" id="A0A9W9KZS0"/>
<dbReference type="SUPFAM" id="SSF55729">
    <property type="entry name" value="Acyl-CoA N-acyltransferases (Nat)"/>
    <property type="match status" value="1"/>
</dbReference>
<accession>A0A9W9KZS0</accession>